<dbReference type="PANTHER" id="PTHR46796:SF12">
    <property type="entry name" value="HTH-TYPE DNA-BINDING TRANSCRIPTIONAL ACTIVATOR EUTR"/>
    <property type="match status" value="1"/>
</dbReference>
<dbReference type="AlphaFoldDB" id="A0A420RY38"/>
<feature type="compositionally biased region" description="Basic residues" evidence="4">
    <location>
        <begin position="1"/>
        <end position="15"/>
    </location>
</feature>
<gene>
    <name evidence="6" type="ORF">BFJ72_g14801</name>
</gene>
<dbReference type="PROSITE" id="PS01124">
    <property type="entry name" value="HTH_ARAC_FAMILY_2"/>
    <property type="match status" value="1"/>
</dbReference>
<dbReference type="InterPro" id="IPR009057">
    <property type="entry name" value="Homeodomain-like_sf"/>
</dbReference>
<evidence type="ECO:0000256" key="1">
    <source>
        <dbReference type="ARBA" id="ARBA00023015"/>
    </source>
</evidence>
<dbReference type="SUPFAM" id="SSF46689">
    <property type="entry name" value="Homeodomain-like"/>
    <property type="match status" value="2"/>
</dbReference>
<reference evidence="6 7" key="1">
    <citation type="journal article" date="2018" name="Sci. Rep.">
        <title>Characterisation of pathogen-specific regions and novel effector candidates in Fusarium oxysporum f. sp. cepae.</title>
        <authorList>
            <person name="Armitage A.D."/>
            <person name="Taylor A."/>
            <person name="Sobczyk M.K."/>
            <person name="Baxter L."/>
            <person name="Greenfield B.P."/>
            <person name="Bates H.J."/>
            <person name="Wilson F."/>
            <person name="Jackson A.C."/>
            <person name="Ott S."/>
            <person name="Harrison R.J."/>
            <person name="Clarkson J.P."/>
        </authorList>
    </citation>
    <scope>NUCLEOTIDE SEQUENCE [LARGE SCALE GENOMIC DNA]</scope>
    <source>
        <strain evidence="6 7">Fp_A8</strain>
    </source>
</reference>
<organism evidence="6 7">
    <name type="scientific">Gibberella intermedia</name>
    <name type="common">Bulb rot disease fungus</name>
    <name type="synonym">Fusarium proliferatum</name>
    <dbReference type="NCBI Taxonomy" id="948311"/>
    <lineage>
        <taxon>Eukaryota</taxon>
        <taxon>Fungi</taxon>
        <taxon>Dikarya</taxon>
        <taxon>Ascomycota</taxon>
        <taxon>Pezizomycotina</taxon>
        <taxon>Sordariomycetes</taxon>
        <taxon>Hypocreomycetidae</taxon>
        <taxon>Hypocreales</taxon>
        <taxon>Nectriaceae</taxon>
        <taxon>Fusarium</taxon>
        <taxon>Fusarium fujikuroi species complex</taxon>
    </lineage>
</organism>
<dbReference type="Pfam" id="PF14525">
    <property type="entry name" value="AraC_binding_2"/>
    <property type="match status" value="1"/>
</dbReference>
<evidence type="ECO:0000256" key="2">
    <source>
        <dbReference type="ARBA" id="ARBA00023125"/>
    </source>
</evidence>
<evidence type="ECO:0000259" key="5">
    <source>
        <dbReference type="PROSITE" id="PS01124"/>
    </source>
</evidence>
<evidence type="ECO:0000256" key="3">
    <source>
        <dbReference type="ARBA" id="ARBA00023163"/>
    </source>
</evidence>
<dbReference type="InterPro" id="IPR050204">
    <property type="entry name" value="AraC_XylS_family_regulators"/>
</dbReference>
<feature type="region of interest" description="Disordered" evidence="4">
    <location>
        <begin position="1"/>
        <end position="23"/>
    </location>
</feature>
<accession>A0A420RY38</accession>
<dbReference type="GO" id="GO:0043565">
    <property type="term" value="F:sequence-specific DNA binding"/>
    <property type="evidence" value="ECO:0007669"/>
    <property type="project" value="InterPro"/>
</dbReference>
<dbReference type="InterPro" id="IPR035418">
    <property type="entry name" value="AraC-bd_2"/>
</dbReference>
<dbReference type="PANTHER" id="PTHR46796">
    <property type="entry name" value="HTH-TYPE TRANSCRIPTIONAL ACTIVATOR RHAS-RELATED"/>
    <property type="match status" value="1"/>
</dbReference>
<dbReference type="Gene3D" id="1.10.10.60">
    <property type="entry name" value="Homeodomain-like"/>
    <property type="match status" value="1"/>
</dbReference>
<feature type="domain" description="HTH araC/xylS-type" evidence="5">
    <location>
        <begin position="250"/>
        <end position="351"/>
    </location>
</feature>
<comment type="caution">
    <text evidence="6">The sequence shown here is derived from an EMBL/GenBank/DDBJ whole genome shotgun (WGS) entry which is preliminary data.</text>
</comment>
<evidence type="ECO:0000313" key="6">
    <source>
        <dbReference type="EMBL" id="RKL21930.1"/>
    </source>
</evidence>
<dbReference type="SMART" id="SM00342">
    <property type="entry name" value="HTH_ARAC"/>
    <property type="match status" value="1"/>
</dbReference>
<dbReference type="InterPro" id="IPR018062">
    <property type="entry name" value="HTH_AraC-typ_CS"/>
</dbReference>
<dbReference type="PROSITE" id="PS00041">
    <property type="entry name" value="HTH_ARAC_FAMILY_1"/>
    <property type="match status" value="1"/>
</dbReference>
<dbReference type="InterPro" id="IPR018060">
    <property type="entry name" value="HTH_AraC"/>
</dbReference>
<proteinExistence type="predicted"/>
<dbReference type="Proteomes" id="UP000283569">
    <property type="component" value="Unassembled WGS sequence"/>
</dbReference>
<keyword evidence="1" id="KW-0805">Transcription regulation</keyword>
<dbReference type="Pfam" id="PF12833">
    <property type="entry name" value="HTH_18"/>
    <property type="match status" value="1"/>
</dbReference>
<keyword evidence="2" id="KW-0238">DNA-binding</keyword>
<name>A0A420RY38_GIBIN</name>
<sequence>MPGRASMRRTGRPTRRQGMPSSGFAETFRSQALLSRQLFQTHDPDEARSRVGEVLSPHELRVLDTGDAVDTRMYRVTLGSISLHRLSYGAAVEVRPGRMENAYLVQMPISGSCVVRCGDTTVDSSPGVGTVVTPTEPLHLLGHKGCDQIIVQIDRSLLERHCGQHLGRDLSKPVKFAPRMALDGSQIEPWRRLIELLVSEAAHDSGMLASPAARSNLEQMLVSALLFGQSNSLSDELRRPTPPMAPYYVRRAEEYIHAHAGEQVSIADVAEHAGVSISALYSGFKNFRDTSPAAFLKSIRLQRVRAELLEGASRDETVTGVAMRWGFTHLGHFTAAYKHKFGEAPSQTLRRSIR</sequence>
<evidence type="ECO:0000256" key="4">
    <source>
        <dbReference type="SAM" id="MobiDB-lite"/>
    </source>
</evidence>
<protein>
    <recommendedName>
        <fullName evidence="5">HTH araC/xylS-type domain-containing protein</fullName>
    </recommendedName>
</protein>
<evidence type="ECO:0000313" key="7">
    <source>
        <dbReference type="Proteomes" id="UP000283569"/>
    </source>
</evidence>
<dbReference type="GO" id="GO:0003700">
    <property type="term" value="F:DNA-binding transcription factor activity"/>
    <property type="evidence" value="ECO:0007669"/>
    <property type="project" value="InterPro"/>
</dbReference>
<keyword evidence="3" id="KW-0804">Transcription</keyword>
<dbReference type="EMBL" id="MRDB01000130">
    <property type="protein sequence ID" value="RKL21930.1"/>
    <property type="molecule type" value="Genomic_DNA"/>
</dbReference>